<comment type="subcellular location">
    <subcellularLocation>
        <location evidence="1 11">Bacterial flagellum basal body</location>
    </subcellularLocation>
    <subcellularLocation>
        <location evidence="11">Cell inner membrane</location>
        <topology evidence="11">Peripheral membrane protein</topology>
        <orientation evidence="11">Cytoplasmic side</orientation>
    </subcellularLocation>
    <subcellularLocation>
        <location evidence="2">Cell membrane</location>
        <topology evidence="2">Peripheral membrane protein</topology>
        <orientation evidence="2">Cytoplasmic side</orientation>
    </subcellularLocation>
</comment>
<dbReference type="GO" id="GO:0006935">
    <property type="term" value="P:chemotaxis"/>
    <property type="evidence" value="ECO:0007669"/>
    <property type="project" value="UniProtKB-KW"/>
</dbReference>
<evidence type="ECO:0000259" key="14">
    <source>
        <dbReference type="Pfam" id="PF14842"/>
    </source>
</evidence>
<dbReference type="OrthoDB" id="9780302at2"/>
<dbReference type="SUPFAM" id="SSF48029">
    <property type="entry name" value="FliG"/>
    <property type="match status" value="2"/>
</dbReference>
<protein>
    <recommendedName>
        <fullName evidence="4 11">Flagellar motor switch protein FliG</fullName>
    </recommendedName>
</protein>
<feature type="domain" description="Flagellar motor switch protein FliG middle" evidence="13">
    <location>
        <begin position="122"/>
        <end position="190"/>
    </location>
</feature>
<feature type="domain" description="Flagellar motor switch protein FliG N-terminal" evidence="14">
    <location>
        <begin position="13"/>
        <end position="107"/>
    </location>
</feature>
<evidence type="ECO:0000256" key="10">
    <source>
        <dbReference type="ARBA" id="ARBA00025598"/>
    </source>
</evidence>
<dbReference type="NCBIfam" id="TIGR00207">
    <property type="entry name" value="fliG"/>
    <property type="match status" value="1"/>
</dbReference>
<dbReference type="EMBL" id="QWLV01000002">
    <property type="protein sequence ID" value="RHW18462.1"/>
    <property type="molecule type" value="Genomic_DNA"/>
</dbReference>
<evidence type="ECO:0000256" key="7">
    <source>
        <dbReference type="ARBA" id="ARBA00022779"/>
    </source>
</evidence>
<dbReference type="InterPro" id="IPR011002">
    <property type="entry name" value="FliG_a-hlx"/>
</dbReference>
<evidence type="ECO:0000313" key="15">
    <source>
        <dbReference type="EMBL" id="RHW18462.1"/>
    </source>
</evidence>
<keyword evidence="15" id="KW-0282">Flagellum</keyword>
<dbReference type="Pfam" id="PF14841">
    <property type="entry name" value="FliG_M"/>
    <property type="match status" value="1"/>
</dbReference>
<dbReference type="Pfam" id="PF14842">
    <property type="entry name" value="FliG_N"/>
    <property type="match status" value="1"/>
</dbReference>
<evidence type="ECO:0000256" key="4">
    <source>
        <dbReference type="ARBA" id="ARBA00021870"/>
    </source>
</evidence>
<dbReference type="GO" id="GO:0005886">
    <property type="term" value="C:plasma membrane"/>
    <property type="evidence" value="ECO:0007669"/>
    <property type="project" value="UniProtKB-SubCell"/>
</dbReference>
<comment type="function">
    <text evidence="10 11">FliG is one of three proteins (FliG, FliN, FliM) that forms the rotor-mounted switch complex (C ring), located at the base of the basal body. This complex interacts with the CheY and CheZ chemotaxis proteins, in addition to contacting components of the motor that determine the direction of flagellar rotation.</text>
</comment>
<evidence type="ECO:0000256" key="2">
    <source>
        <dbReference type="ARBA" id="ARBA00004413"/>
    </source>
</evidence>
<comment type="caution">
    <text evidence="15">The sequence shown here is derived from an EMBL/GenBank/DDBJ whole genome shotgun (WGS) entry which is preliminary data.</text>
</comment>
<dbReference type="PANTHER" id="PTHR30534">
    <property type="entry name" value="FLAGELLAR MOTOR SWITCH PROTEIN FLIG"/>
    <property type="match status" value="1"/>
</dbReference>
<sequence length="337" mass="36456">MPDLATVIPAEGGARAAAILMMLLEEAEAADVLGRLEPDEVKQLGATMYEIADVSEGSVNSVLDLFVAQARERTTIGFEADQQIRGMMERALGAERADKVLARVMPPQKFGSLEALKWMDARSIAQLVEHEHPQFAALTLAHLDPAAAASVLELLDEGQQAEIVYRIATLRPVGAMAVESLEQLLLRQTGGAGGATSRRGGPSEAAAIVNNTRTPVEQRIIRTLQKLDKGLARTIEDEMFVFENLLDLDDKSLGAVLRTVEADRLVLALKGADDRIRDRFFGCMSQRAAQSIQDELADRGPTRLSDVQDAQKTILAAARRLADAGEIMLGAKGDDYV</sequence>
<dbReference type="PRINTS" id="PR00954">
    <property type="entry name" value="FLGMOTORFLIG"/>
</dbReference>
<dbReference type="Pfam" id="PF01706">
    <property type="entry name" value="FliG_C"/>
    <property type="match status" value="1"/>
</dbReference>
<dbReference type="GO" id="GO:0003774">
    <property type="term" value="F:cytoskeletal motor activity"/>
    <property type="evidence" value="ECO:0007669"/>
    <property type="project" value="InterPro"/>
</dbReference>
<keyword evidence="16" id="KW-1185">Reference proteome</keyword>
<comment type="similarity">
    <text evidence="3 11">Belongs to the FliG family.</text>
</comment>
<gene>
    <name evidence="15" type="primary">fliG</name>
    <name evidence="15" type="ORF">D1610_08435</name>
</gene>
<dbReference type="PANTHER" id="PTHR30534:SF0">
    <property type="entry name" value="FLAGELLAR MOTOR SWITCH PROTEIN FLIG"/>
    <property type="match status" value="1"/>
</dbReference>
<reference evidence="15 16" key="1">
    <citation type="submission" date="2018-08" db="EMBL/GenBank/DDBJ databases">
        <title>The multiple taxonomic identification of Sphingomonas gilva.</title>
        <authorList>
            <person name="Zhu D."/>
            <person name="Zheng S."/>
        </authorList>
    </citation>
    <scope>NUCLEOTIDE SEQUENCE [LARGE SCALE GENOMIC DNA]</scope>
    <source>
        <strain evidence="15 16">ZDH117</strain>
    </source>
</reference>
<dbReference type="InterPro" id="IPR028263">
    <property type="entry name" value="FliG_N"/>
</dbReference>
<keyword evidence="11" id="KW-0997">Cell inner membrane</keyword>
<keyword evidence="7 11" id="KW-0283">Flagellar rotation</keyword>
<feature type="domain" description="Flagellar motor switch protein FliG C-terminal" evidence="12">
    <location>
        <begin position="223"/>
        <end position="329"/>
    </location>
</feature>
<evidence type="ECO:0000256" key="11">
    <source>
        <dbReference type="PIRNR" id="PIRNR003161"/>
    </source>
</evidence>
<evidence type="ECO:0000256" key="1">
    <source>
        <dbReference type="ARBA" id="ARBA00004117"/>
    </source>
</evidence>
<dbReference type="RefSeq" id="WP_118863652.1">
    <property type="nucleotide sequence ID" value="NZ_QWLV01000002.1"/>
</dbReference>
<evidence type="ECO:0000256" key="3">
    <source>
        <dbReference type="ARBA" id="ARBA00010299"/>
    </source>
</evidence>
<evidence type="ECO:0000259" key="12">
    <source>
        <dbReference type="Pfam" id="PF01706"/>
    </source>
</evidence>
<dbReference type="AlphaFoldDB" id="A0A396RSV9"/>
<dbReference type="Gene3D" id="1.10.220.30">
    <property type="match status" value="3"/>
</dbReference>
<accession>A0A396RSV9</accession>
<keyword evidence="9 11" id="KW-0975">Bacterial flagellum</keyword>
<evidence type="ECO:0000256" key="6">
    <source>
        <dbReference type="ARBA" id="ARBA00022500"/>
    </source>
</evidence>
<keyword evidence="6 11" id="KW-0145">Chemotaxis</keyword>
<evidence type="ECO:0000256" key="5">
    <source>
        <dbReference type="ARBA" id="ARBA00022475"/>
    </source>
</evidence>
<dbReference type="InterPro" id="IPR000090">
    <property type="entry name" value="Flg_Motor_Flig"/>
</dbReference>
<keyword evidence="8 11" id="KW-0472">Membrane</keyword>
<proteinExistence type="inferred from homology"/>
<evidence type="ECO:0000259" key="13">
    <source>
        <dbReference type="Pfam" id="PF14841"/>
    </source>
</evidence>
<dbReference type="GO" id="GO:0071973">
    <property type="term" value="P:bacterial-type flagellum-dependent cell motility"/>
    <property type="evidence" value="ECO:0007669"/>
    <property type="project" value="InterPro"/>
</dbReference>
<evidence type="ECO:0000313" key="16">
    <source>
        <dbReference type="Proteomes" id="UP000266693"/>
    </source>
</evidence>
<keyword evidence="5 11" id="KW-1003">Cell membrane</keyword>
<evidence type="ECO:0000256" key="8">
    <source>
        <dbReference type="ARBA" id="ARBA00023136"/>
    </source>
</evidence>
<evidence type="ECO:0000256" key="9">
    <source>
        <dbReference type="ARBA" id="ARBA00023143"/>
    </source>
</evidence>
<dbReference type="InterPro" id="IPR032779">
    <property type="entry name" value="FliG_M"/>
</dbReference>
<dbReference type="Proteomes" id="UP000266693">
    <property type="component" value="Unassembled WGS sequence"/>
</dbReference>
<name>A0A396RSV9_9SPHN</name>
<dbReference type="InterPro" id="IPR023087">
    <property type="entry name" value="Flg_Motor_Flig_C"/>
</dbReference>
<keyword evidence="15" id="KW-0969">Cilium</keyword>
<keyword evidence="15" id="KW-0966">Cell projection</keyword>
<dbReference type="PIRSF" id="PIRSF003161">
    <property type="entry name" value="FliG"/>
    <property type="match status" value="1"/>
</dbReference>
<dbReference type="GO" id="GO:0009425">
    <property type="term" value="C:bacterial-type flagellum basal body"/>
    <property type="evidence" value="ECO:0007669"/>
    <property type="project" value="UniProtKB-SubCell"/>
</dbReference>
<organism evidence="15 16">
    <name type="scientific">Sphingomonas gilva</name>
    <dbReference type="NCBI Taxonomy" id="2305907"/>
    <lineage>
        <taxon>Bacteria</taxon>
        <taxon>Pseudomonadati</taxon>
        <taxon>Pseudomonadota</taxon>
        <taxon>Alphaproteobacteria</taxon>
        <taxon>Sphingomonadales</taxon>
        <taxon>Sphingomonadaceae</taxon>
        <taxon>Sphingomonas</taxon>
    </lineage>
</organism>